<dbReference type="SUPFAM" id="SSF82114">
    <property type="entry name" value="Riboflavin kinase-like"/>
    <property type="match status" value="1"/>
</dbReference>
<dbReference type="Pfam" id="PF06574">
    <property type="entry name" value="FAD_syn"/>
    <property type="match status" value="1"/>
</dbReference>
<evidence type="ECO:0000256" key="10">
    <source>
        <dbReference type="ARBA" id="ARBA00022840"/>
    </source>
</evidence>
<reference evidence="17 18" key="1">
    <citation type="submission" date="2020-08" db="EMBL/GenBank/DDBJ databases">
        <title>A Genomic Blueprint of the Chicken Gut Microbiome.</title>
        <authorList>
            <person name="Gilroy R."/>
            <person name="Ravi A."/>
            <person name="Getino M."/>
            <person name="Pursley I."/>
            <person name="Horton D.L."/>
            <person name="Alikhan N.-F."/>
            <person name="Baker D."/>
            <person name="Gharbi K."/>
            <person name="Hall N."/>
            <person name="Watson M."/>
            <person name="Adriaenssens E.M."/>
            <person name="Foster-Nyarko E."/>
            <person name="Jarju S."/>
            <person name="Secka A."/>
            <person name="Antonio M."/>
            <person name="Oren A."/>
            <person name="Chaudhuri R."/>
            <person name="La Ragione R.M."/>
            <person name="Hildebrand F."/>
            <person name="Pallen M.J."/>
        </authorList>
    </citation>
    <scope>NUCLEOTIDE SEQUENCE [LARGE SCALE GENOMIC DNA]</scope>
    <source>
        <strain evidence="17 18">N37</strain>
    </source>
</reference>
<protein>
    <recommendedName>
        <fullName evidence="14">Riboflavin biosynthesis protein</fullName>
    </recommendedName>
    <domain>
        <recommendedName>
            <fullName evidence="14">Riboflavin kinase</fullName>
            <ecNumber evidence="14">2.7.1.26</ecNumber>
        </recommendedName>
        <alternativeName>
            <fullName evidence="14">Flavokinase</fullName>
        </alternativeName>
    </domain>
    <domain>
        <recommendedName>
            <fullName evidence="14">FMN adenylyltransferase</fullName>
            <ecNumber evidence="14">2.7.7.2</ecNumber>
        </recommendedName>
        <alternativeName>
            <fullName evidence="14">FAD pyrophosphorylase</fullName>
        </alternativeName>
        <alternativeName>
            <fullName evidence="14">FAD synthase</fullName>
        </alternativeName>
    </domain>
</protein>
<dbReference type="PANTHER" id="PTHR22749">
    <property type="entry name" value="RIBOFLAVIN KINASE/FMN ADENYLYLTRANSFERASE"/>
    <property type="match status" value="1"/>
</dbReference>
<dbReference type="Pfam" id="PF01687">
    <property type="entry name" value="Flavokinase"/>
    <property type="match status" value="1"/>
</dbReference>
<evidence type="ECO:0000256" key="3">
    <source>
        <dbReference type="ARBA" id="ARBA00022630"/>
    </source>
</evidence>
<gene>
    <name evidence="17" type="ORF">H9637_13815</name>
</gene>
<dbReference type="NCBIfam" id="NF004162">
    <property type="entry name" value="PRK05627.1-5"/>
    <property type="match status" value="1"/>
</dbReference>
<comment type="catalytic activity">
    <reaction evidence="13 14">
        <text>FMN + ATP + H(+) = FAD + diphosphate</text>
        <dbReference type="Rhea" id="RHEA:17237"/>
        <dbReference type="ChEBI" id="CHEBI:15378"/>
        <dbReference type="ChEBI" id="CHEBI:30616"/>
        <dbReference type="ChEBI" id="CHEBI:33019"/>
        <dbReference type="ChEBI" id="CHEBI:57692"/>
        <dbReference type="ChEBI" id="CHEBI:58210"/>
        <dbReference type="EC" id="2.7.7.2"/>
    </reaction>
</comment>
<sequence length="321" mass="37384">MKIIRDNFNEKLNFPTFIVLGSFDGIHLGHRSLIKKSIEMAKKYNKRKEENSDFIKARTMVCTFENHPLTVINEDLAPKLVMDNNHKIEVLEKLGVDVINFITFNDDFMRISPEEFIKNLVERYNAVGIIVGFNYRFGYKNLGDVELLKKYSKILGFMLYIVKPVKLKDEVVSSSKIRTYVQEGEIEKANMMLGRPFMLSGQVVKGRQIGRTIGFPTINLDYDKKFVLPQGGVYYSLVRYKDKFYKAMTNVGYNPTVKGEKLCVETNIQDFHECIYGEYVEVFFLHKIREEKSFDSLEELVAQLNKDKKFVKNQNMPKIKV</sequence>
<keyword evidence="18" id="KW-1185">Reference proteome</keyword>
<comment type="similarity">
    <text evidence="14">Belongs to the ribF family.</text>
</comment>
<dbReference type="PANTHER" id="PTHR22749:SF6">
    <property type="entry name" value="RIBOFLAVIN KINASE"/>
    <property type="match status" value="1"/>
</dbReference>
<keyword evidence="5 14" id="KW-0808">Transferase</keyword>
<dbReference type="InterPro" id="IPR015864">
    <property type="entry name" value="FAD_synthase"/>
</dbReference>
<keyword evidence="6 14" id="KW-0548">Nucleotidyltransferase</keyword>
<evidence type="ECO:0000313" key="17">
    <source>
        <dbReference type="EMBL" id="MBD8048099.1"/>
    </source>
</evidence>
<comment type="catalytic activity">
    <reaction evidence="12 14">
        <text>riboflavin + ATP = FMN + ADP + H(+)</text>
        <dbReference type="Rhea" id="RHEA:14357"/>
        <dbReference type="ChEBI" id="CHEBI:15378"/>
        <dbReference type="ChEBI" id="CHEBI:30616"/>
        <dbReference type="ChEBI" id="CHEBI:57986"/>
        <dbReference type="ChEBI" id="CHEBI:58210"/>
        <dbReference type="ChEBI" id="CHEBI:456216"/>
        <dbReference type="EC" id="2.7.1.26"/>
    </reaction>
</comment>
<keyword evidence="3 14" id="KW-0285">Flavoprotein</keyword>
<comment type="pathway">
    <text evidence="2 14">Cofactor biosynthesis; FMN biosynthesis; FMN from riboflavin (ATP route): step 1/1.</text>
</comment>
<comment type="caution">
    <text evidence="17">The sequence shown here is derived from an EMBL/GenBank/DDBJ whole genome shotgun (WGS) entry which is preliminary data.</text>
</comment>
<dbReference type="Gene3D" id="2.40.30.30">
    <property type="entry name" value="Riboflavin kinase-like"/>
    <property type="match status" value="1"/>
</dbReference>
<dbReference type="InterPro" id="IPR023468">
    <property type="entry name" value="Riboflavin_kinase"/>
</dbReference>
<evidence type="ECO:0000256" key="1">
    <source>
        <dbReference type="ARBA" id="ARBA00004726"/>
    </source>
</evidence>
<dbReference type="EC" id="2.7.1.26" evidence="14"/>
<dbReference type="EMBL" id="JACSQB010000112">
    <property type="protein sequence ID" value="MBD8048099.1"/>
    <property type="molecule type" value="Genomic_DNA"/>
</dbReference>
<evidence type="ECO:0000256" key="15">
    <source>
        <dbReference type="SAM" id="Coils"/>
    </source>
</evidence>
<dbReference type="InterPro" id="IPR023465">
    <property type="entry name" value="Riboflavin_kinase_dom_sf"/>
</dbReference>
<evidence type="ECO:0000313" key="18">
    <source>
        <dbReference type="Proteomes" id="UP000627166"/>
    </source>
</evidence>
<keyword evidence="11" id="KW-0511">Multifunctional enzyme</keyword>
<evidence type="ECO:0000256" key="12">
    <source>
        <dbReference type="ARBA" id="ARBA00047880"/>
    </source>
</evidence>
<dbReference type="InterPro" id="IPR002606">
    <property type="entry name" value="Riboflavin_kinase_bac"/>
</dbReference>
<evidence type="ECO:0000256" key="8">
    <source>
        <dbReference type="ARBA" id="ARBA00022777"/>
    </source>
</evidence>
<evidence type="ECO:0000259" key="16">
    <source>
        <dbReference type="SMART" id="SM00904"/>
    </source>
</evidence>
<dbReference type="RefSeq" id="WP_191741055.1">
    <property type="nucleotide sequence ID" value="NZ_JACSQB010000112.1"/>
</dbReference>
<evidence type="ECO:0000256" key="14">
    <source>
        <dbReference type="PIRNR" id="PIRNR004491"/>
    </source>
</evidence>
<dbReference type="PIRSF" id="PIRSF004491">
    <property type="entry name" value="FAD_Synth"/>
    <property type="match status" value="1"/>
</dbReference>
<dbReference type="Proteomes" id="UP000627166">
    <property type="component" value="Unassembled WGS sequence"/>
</dbReference>
<comment type="pathway">
    <text evidence="1 14">Cofactor biosynthesis; FAD biosynthesis; FAD from FMN: step 1/1.</text>
</comment>
<dbReference type="InterPro" id="IPR014729">
    <property type="entry name" value="Rossmann-like_a/b/a_fold"/>
</dbReference>
<name>A0ABR8YW92_9CLOT</name>
<dbReference type="GO" id="GO:0008531">
    <property type="term" value="F:riboflavin kinase activity"/>
    <property type="evidence" value="ECO:0007669"/>
    <property type="project" value="UniProtKB-EC"/>
</dbReference>
<keyword evidence="10 14" id="KW-0067">ATP-binding</keyword>
<dbReference type="EC" id="2.7.7.2" evidence="14"/>
<keyword evidence="9 14" id="KW-0274">FAD</keyword>
<organism evidence="17 18">
    <name type="scientific">Clostridium faecium</name>
    <dbReference type="NCBI Taxonomy" id="2762223"/>
    <lineage>
        <taxon>Bacteria</taxon>
        <taxon>Bacillati</taxon>
        <taxon>Bacillota</taxon>
        <taxon>Clostridia</taxon>
        <taxon>Eubacteriales</taxon>
        <taxon>Clostridiaceae</taxon>
        <taxon>Clostridium</taxon>
    </lineage>
</organism>
<dbReference type="NCBIfam" id="TIGR00083">
    <property type="entry name" value="ribF"/>
    <property type="match status" value="1"/>
</dbReference>
<keyword evidence="15" id="KW-0175">Coiled coil</keyword>
<accession>A0ABR8YW92</accession>
<evidence type="ECO:0000256" key="11">
    <source>
        <dbReference type="ARBA" id="ARBA00023268"/>
    </source>
</evidence>
<evidence type="ECO:0000256" key="7">
    <source>
        <dbReference type="ARBA" id="ARBA00022741"/>
    </source>
</evidence>
<evidence type="ECO:0000256" key="4">
    <source>
        <dbReference type="ARBA" id="ARBA00022643"/>
    </source>
</evidence>
<dbReference type="SMART" id="SM00904">
    <property type="entry name" value="Flavokinase"/>
    <property type="match status" value="1"/>
</dbReference>
<evidence type="ECO:0000256" key="9">
    <source>
        <dbReference type="ARBA" id="ARBA00022827"/>
    </source>
</evidence>
<feature type="coiled-coil region" evidence="15">
    <location>
        <begin position="287"/>
        <end position="314"/>
    </location>
</feature>
<dbReference type="InterPro" id="IPR015865">
    <property type="entry name" value="Riboflavin_kinase_bac/euk"/>
</dbReference>
<keyword evidence="7 14" id="KW-0547">Nucleotide-binding</keyword>
<dbReference type="CDD" id="cd02064">
    <property type="entry name" value="FAD_synthetase_N"/>
    <property type="match status" value="1"/>
</dbReference>
<evidence type="ECO:0000256" key="6">
    <source>
        <dbReference type="ARBA" id="ARBA00022695"/>
    </source>
</evidence>
<keyword evidence="8 14" id="KW-0418">Kinase</keyword>
<keyword evidence="4 14" id="KW-0288">FMN</keyword>
<evidence type="ECO:0000256" key="2">
    <source>
        <dbReference type="ARBA" id="ARBA00005201"/>
    </source>
</evidence>
<evidence type="ECO:0000256" key="5">
    <source>
        <dbReference type="ARBA" id="ARBA00022679"/>
    </source>
</evidence>
<dbReference type="Gene3D" id="3.40.50.620">
    <property type="entry name" value="HUPs"/>
    <property type="match status" value="1"/>
</dbReference>
<dbReference type="SUPFAM" id="SSF52374">
    <property type="entry name" value="Nucleotidylyl transferase"/>
    <property type="match status" value="1"/>
</dbReference>
<dbReference type="GO" id="GO:0003919">
    <property type="term" value="F:FMN adenylyltransferase activity"/>
    <property type="evidence" value="ECO:0007669"/>
    <property type="project" value="UniProtKB-EC"/>
</dbReference>
<evidence type="ECO:0000256" key="13">
    <source>
        <dbReference type="ARBA" id="ARBA00049494"/>
    </source>
</evidence>
<proteinExistence type="inferred from homology"/>
<feature type="domain" description="Riboflavin kinase" evidence="16">
    <location>
        <begin position="192"/>
        <end position="316"/>
    </location>
</feature>